<evidence type="ECO:0000256" key="4">
    <source>
        <dbReference type="ARBA" id="ARBA00023163"/>
    </source>
</evidence>
<keyword evidence="2" id="KW-0805">Transcription regulation</keyword>
<dbReference type="SUPFAM" id="SSF46785">
    <property type="entry name" value="Winged helix' DNA-binding domain"/>
    <property type="match status" value="1"/>
</dbReference>
<keyword evidence="7" id="KW-1185">Reference proteome</keyword>
<evidence type="ECO:0000313" key="7">
    <source>
        <dbReference type="Proteomes" id="UP000198894"/>
    </source>
</evidence>
<evidence type="ECO:0000256" key="2">
    <source>
        <dbReference type="ARBA" id="ARBA00023015"/>
    </source>
</evidence>
<dbReference type="GO" id="GO:0006351">
    <property type="term" value="P:DNA-templated transcription"/>
    <property type="evidence" value="ECO:0007669"/>
    <property type="project" value="TreeGrafter"/>
</dbReference>
<dbReference type="EMBL" id="FNEE01000013">
    <property type="protein sequence ID" value="SDK28378.1"/>
    <property type="molecule type" value="Genomic_DNA"/>
</dbReference>
<sequence>MQRGRLDMLLAFLAVAREGSFTRAAAQLGISQSTLSHTIRDLEERLDIRLLTRTTRSVSPTEAGERLLRNIGPRFEEIEAGVEALSELREKPAGTIRLTASDHAFNAVIWPKLAKLLPDYPDVTVEVFLDNALTDIAAERFDAGVRMGERVAKDMIAVRVGPDIRFAVVGTQSYFARRPPPTTPQELTDHVCINQRFSINGGLWAWDFERDGRELKVRVDGQIVLNGTLEILEAALAGFGLAYLPEDVAERHLESGRLMRVLDEWSPPWPGYHLYYPSRRQASPAFALLVDTLRFSG</sequence>
<dbReference type="PANTHER" id="PTHR30537:SF1">
    <property type="entry name" value="HTH-TYPE TRANSCRIPTIONAL REGULATOR PGRR"/>
    <property type="match status" value="1"/>
</dbReference>
<protein>
    <submittedName>
        <fullName evidence="6">DNA-binding transcriptional regulator, LysR family</fullName>
    </submittedName>
</protein>
<proteinExistence type="inferred from homology"/>
<dbReference type="Gene3D" id="1.10.10.10">
    <property type="entry name" value="Winged helix-like DNA-binding domain superfamily/Winged helix DNA-binding domain"/>
    <property type="match status" value="1"/>
</dbReference>
<dbReference type="GO" id="GO:0043565">
    <property type="term" value="F:sequence-specific DNA binding"/>
    <property type="evidence" value="ECO:0007669"/>
    <property type="project" value="TreeGrafter"/>
</dbReference>
<name>A0A1G9AM52_9HYPH</name>
<dbReference type="RefSeq" id="WP_091596457.1">
    <property type="nucleotide sequence ID" value="NZ_FNEE01000013.1"/>
</dbReference>
<dbReference type="Gene3D" id="3.40.190.290">
    <property type="match status" value="1"/>
</dbReference>
<dbReference type="Proteomes" id="UP000198894">
    <property type="component" value="Unassembled WGS sequence"/>
</dbReference>
<feature type="domain" description="HTH lysR-type" evidence="5">
    <location>
        <begin position="6"/>
        <end position="61"/>
    </location>
</feature>
<dbReference type="FunFam" id="3.40.190.290:FF:000012">
    <property type="entry name" value="Transcriptional regulator, LysR family"/>
    <property type="match status" value="1"/>
</dbReference>
<dbReference type="GO" id="GO:0003700">
    <property type="term" value="F:DNA-binding transcription factor activity"/>
    <property type="evidence" value="ECO:0007669"/>
    <property type="project" value="InterPro"/>
</dbReference>
<dbReference type="PROSITE" id="PS50931">
    <property type="entry name" value="HTH_LYSR"/>
    <property type="match status" value="1"/>
</dbReference>
<dbReference type="PRINTS" id="PR00039">
    <property type="entry name" value="HTHLYSR"/>
</dbReference>
<dbReference type="Pfam" id="PF00126">
    <property type="entry name" value="HTH_1"/>
    <property type="match status" value="1"/>
</dbReference>
<evidence type="ECO:0000313" key="6">
    <source>
        <dbReference type="EMBL" id="SDK28378.1"/>
    </source>
</evidence>
<keyword evidence="4" id="KW-0804">Transcription</keyword>
<dbReference type="InterPro" id="IPR058163">
    <property type="entry name" value="LysR-type_TF_proteobact-type"/>
</dbReference>
<dbReference type="InterPro" id="IPR000847">
    <property type="entry name" value="LysR_HTH_N"/>
</dbReference>
<reference evidence="7" key="1">
    <citation type="submission" date="2016-10" db="EMBL/GenBank/DDBJ databases">
        <authorList>
            <person name="Varghese N."/>
            <person name="Submissions S."/>
        </authorList>
    </citation>
    <scope>NUCLEOTIDE SEQUENCE [LARGE SCALE GENOMIC DNA]</scope>
    <source>
        <strain evidence="7">CGMCC 1.11022</strain>
    </source>
</reference>
<dbReference type="CDD" id="cd08474">
    <property type="entry name" value="PBP2_CrgA_like_5"/>
    <property type="match status" value="1"/>
</dbReference>
<dbReference type="SUPFAM" id="SSF53850">
    <property type="entry name" value="Periplasmic binding protein-like II"/>
    <property type="match status" value="1"/>
</dbReference>
<dbReference type="InterPro" id="IPR036390">
    <property type="entry name" value="WH_DNA-bd_sf"/>
</dbReference>
<dbReference type="AlphaFoldDB" id="A0A1G9AM52"/>
<dbReference type="InterPro" id="IPR036388">
    <property type="entry name" value="WH-like_DNA-bd_sf"/>
</dbReference>
<keyword evidence="3 6" id="KW-0238">DNA-binding</keyword>
<dbReference type="FunFam" id="1.10.10.10:FF:000001">
    <property type="entry name" value="LysR family transcriptional regulator"/>
    <property type="match status" value="1"/>
</dbReference>
<dbReference type="Pfam" id="PF03466">
    <property type="entry name" value="LysR_substrate"/>
    <property type="match status" value="1"/>
</dbReference>
<evidence type="ECO:0000259" key="5">
    <source>
        <dbReference type="PROSITE" id="PS50931"/>
    </source>
</evidence>
<gene>
    <name evidence="6" type="ORF">SAMN05428953_113137</name>
</gene>
<organism evidence="6 7">
    <name type="scientific">Mesorhizobium muleiense</name>
    <dbReference type="NCBI Taxonomy" id="1004279"/>
    <lineage>
        <taxon>Bacteria</taxon>
        <taxon>Pseudomonadati</taxon>
        <taxon>Pseudomonadota</taxon>
        <taxon>Alphaproteobacteria</taxon>
        <taxon>Hyphomicrobiales</taxon>
        <taxon>Phyllobacteriaceae</taxon>
        <taxon>Mesorhizobium</taxon>
    </lineage>
</organism>
<dbReference type="InterPro" id="IPR005119">
    <property type="entry name" value="LysR_subst-bd"/>
</dbReference>
<evidence type="ECO:0000256" key="3">
    <source>
        <dbReference type="ARBA" id="ARBA00023125"/>
    </source>
</evidence>
<evidence type="ECO:0000256" key="1">
    <source>
        <dbReference type="ARBA" id="ARBA00009437"/>
    </source>
</evidence>
<dbReference type="PANTHER" id="PTHR30537">
    <property type="entry name" value="HTH-TYPE TRANSCRIPTIONAL REGULATOR"/>
    <property type="match status" value="1"/>
</dbReference>
<accession>A0A1G9AM52</accession>
<comment type="similarity">
    <text evidence="1">Belongs to the LysR transcriptional regulatory family.</text>
</comment>